<sequence length="130" mass="14749">MERICPRIIIVRAITCVRNQVLNIKHIGSTNVARKFKPIRVRINLLNDLHRTNLPSSGFVVVTSRKSILRKDSLNKIANFKLHMPSPSVSNSLVFHGSILEIILHIFMNLLQPVNEVSRLTMNPGLIRHG</sequence>
<evidence type="ECO:0000313" key="1">
    <source>
        <dbReference type="EMBL" id="PKI73914.1"/>
    </source>
</evidence>
<protein>
    <submittedName>
        <fullName evidence="1">Uncharacterized protein</fullName>
    </submittedName>
</protein>
<name>A0A2I0KZK5_PUNGR</name>
<proteinExistence type="predicted"/>
<organism evidence="1 2">
    <name type="scientific">Punica granatum</name>
    <name type="common">Pomegranate</name>
    <dbReference type="NCBI Taxonomy" id="22663"/>
    <lineage>
        <taxon>Eukaryota</taxon>
        <taxon>Viridiplantae</taxon>
        <taxon>Streptophyta</taxon>
        <taxon>Embryophyta</taxon>
        <taxon>Tracheophyta</taxon>
        <taxon>Spermatophyta</taxon>
        <taxon>Magnoliopsida</taxon>
        <taxon>eudicotyledons</taxon>
        <taxon>Gunneridae</taxon>
        <taxon>Pentapetalae</taxon>
        <taxon>rosids</taxon>
        <taxon>malvids</taxon>
        <taxon>Myrtales</taxon>
        <taxon>Lythraceae</taxon>
        <taxon>Punica</taxon>
    </lineage>
</organism>
<dbReference type="AlphaFoldDB" id="A0A2I0KZK5"/>
<keyword evidence="2" id="KW-1185">Reference proteome</keyword>
<accession>A0A2I0KZK5</accession>
<evidence type="ECO:0000313" key="2">
    <source>
        <dbReference type="Proteomes" id="UP000233551"/>
    </source>
</evidence>
<reference evidence="1 2" key="1">
    <citation type="submission" date="2017-11" db="EMBL/GenBank/DDBJ databases">
        <title>De-novo sequencing of pomegranate (Punica granatum L.) genome.</title>
        <authorList>
            <person name="Akparov Z."/>
            <person name="Amiraslanov A."/>
            <person name="Hajiyeva S."/>
            <person name="Abbasov M."/>
            <person name="Kaur K."/>
            <person name="Hamwieh A."/>
            <person name="Solovyev V."/>
            <person name="Salamov A."/>
            <person name="Braich B."/>
            <person name="Kosarev P."/>
            <person name="Mahmoud A."/>
            <person name="Hajiyev E."/>
            <person name="Babayeva S."/>
            <person name="Izzatullayeva V."/>
            <person name="Mammadov A."/>
            <person name="Mammadov A."/>
            <person name="Sharifova S."/>
            <person name="Ojaghi J."/>
            <person name="Eynullazada K."/>
            <person name="Bayramov B."/>
            <person name="Abdulazimova A."/>
            <person name="Shahmuradov I."/>
        </authorList>
    </citation>
    <scope>NUCLEOTIDE SEQUENCE [LARGE SCALE GENOMIC DNA]</scope>
    <source>
        <strain evidence="2">cv. AG2017</strain>
        <tissue evidence="1">Leaf</tissue>
    </source>
</reference>
<gene>
    <name evidence="1" type="ORF">CRG98_005678</name>
</gene>
<dbReference type="Proteomes" id="UP000233551">
    <property type="component" value="Unassembled WGS sequence"/>
</dbReference>
<dbReference type="EMBL" id="PGOL01000247">
    <property type="protein sequence ID" value="PKI73914.1"/>
    <property type="molecule type" value="Genomic_DNA"/>
</dbReference>
<comment type="caution">
    <text evidence="1">The sequence shown here is derived from an EMBL/GenBank/DDBJ whole genome shotgun (WGS) entry which is preliminary data.</text>
</comment>